<evidence type="ECO:0000313" key="1">
    <source>
        <dbReference type="EMBL" id="ERI89308.1"/>
    </source>
</evidence>
<gene>
    <name evidence="1" type="ORF">HMPREF1981_00019</name>
</gene>
<dbReference type="OrthoDB" id="9771846at2"/>
<dbReference type="EMBL" id="AWSV01000001">
    <property type="protein sequence ID" value="ERI89308.1"/>
    <property type="molecule type" value="Genomic_DNA"/>
</dbReference>
<name>U2CZ00_9BACE</name>
<dbReference type="Proteomes" id="UP000016496">
    <property type="component" value="Unassembled WGS sequence"/>
</dbReference>
<dbReference type="Gene3D" id="3.40.50.2000">
    <property type="entry name" value="Glycogen Phosphorylase B"/>
    <property type="match status" value="1"/>
</dbReference>
<dbReference type="AlphaFoldDB" id="U2CZ00"/>
<comment type="caution">
    <text evidence="1">The sequence shown here is derived from an EMBL/GenBank/DDBJ whole genome shotgun (WGS) entry which is preliminary data.</text>
</comment>
<evidence type="ECO:0000313" key="2">
    <source>
        <dbReference type="Proteomes" id="UP000016496"/>
    </source>
</evidence>
<proteinExistence type="predicted"/>
<dbReference type="SUPFAM" id="SSF53756">
    <property type="entry name" value="UDP-Glycosyltransferase/glycogen phosphorylase"/>
    <property type="match status" value="1"/>
</dbReference>
<dbReference type="PATRIC" id="fig|1321819.3.peg.19"/>
<dbReference type="GO" id="GO:0016740">
    <property type="term" value="F:transferase activity"/>
    <property type="evidence" value="ECO:0007669"/>
    <property type="project" value="UniProtKB-KW"/>
</dbReference>
<dbReference type="HOGENOM" id="CLU_684993_0_0_10"/>
<dbReference type="RefSeq" id="WP_021645163.1">
    <property type="nucleotide sequence ID" value="NZ_KE993095.1"/>
</dbReference>
<keyword evidence="1" id="KW-0808">Transferase</keyword>
<protein>
    <submittedName>
        <fullName evidence="1">Glycosyltransferase, group 1 family protein</fullName>
    </submittedName>
</protein>
<organism evidence="1 2">
    <name type="scientific">Bacteroides pyogenes F0041</name>
    <dbReference type="NCBI Taxonomy" id="1321819"/>
    <lineage>
        <taxon>Bacteria</taxon>
        <taxon>Pseudomonadati</taxon>
        <taxon>Bacteroidota</taxon>
        <taxon>Bacteroidia</taxon>
        <taxon>Bacteroidales</taxon>
        <taxon>Bacteroidaceae</taxon>
        <taxon>Bacteroides</taxon>
    </lineage>
</organism>
<accession>U2CZ00</accession>
<sequence>MKRLLFVTNRNALTTSGELRLIKNRAESLYSDYNIISDFFVFGSQSRIDSPKREVIKAGGYLTIVPISLSNLLSYYLKYGKVKKQLLETLKSKKYDAVVFSGPGMGVYSSDIKKFGIKVFFDVHGAVEDALQLAKSASTLNKIKFNVVYALEEHNLKNNLKHADGCFVVTKALEGYIRNRYKLSTNFSFHIVPCATKDDKNVVSNRHDCRLKYRQKYNISGDAKVFVYSGGISPWQCVKEAINLFKKIADQMNCDTKMLVFSHNIDAIKVMIGDDSRFIIDSYKPSQLKEALCAADYAFMLRKDCVTNNVAFPNKFLEYVESSLSIITTPFIYEVYSQVKKYSLGIIINDLSDSHTIIEFISNTESYSEEVARNVLQYNSFKNRLSSFAYAL</sequence>
<reference evidence="1 2" key="1">
    <citation type="submission" date="2013-08" db="EMBL/GenBank/DDBJ databases">
        <authorList>
            <person name="Weinstock G."/>
            <person name="Sodergren E."/>
            <person name="Wylie T."/>
            <person name="Fulton L."/>
            <person name="Fulton R."/>
            <person name="Fronick C."/>
            <person name="O'Laughlin M."/>
            <person name="Godfrey J."/>
            <person name="Miner T."/>
            <person name="Herter B."/>
            <person name="Appelbaum E."/>
            <person name="Cordes M."/>
            <person name="Lek S."/>
            <person name="Wollam A."/>
            <person name="Pepin K.H."/>
            <person name="Palsikar V.B."/>
            <person name="Mitreva M."/>
            <person name="Wilson R.K."/>
        </authorList>
    </citation>
    <scope>NUCLEOTIDE SEQUENCE [LARGE SCALE GENOMIC DNA]</scope>
    <source>
        <strain evidence="1 2">F0041</strain>
    </source>
</reference>